<protein>
    <submittedName>
        <fullName evidence="2">Uncharacterized protein</fullName>
    </submittedName>
</protein>
<dbReference type="GO" id="GO:0005811">
    <property type="term" value="C:lipid droplet"/>
    <property type="evidence" value="ECO:0007669"/>
    <property type="project" value="TreeGrafter"/>
</dbReference>
<evidence type="ECO:0000313" key="2">
    <source>
        <dbReference type="EMBL" id="KAH0556790.1"/>
    </source>
</evidence>
<gene>
    <name evidence="2" type="ORF">GP486_005422</name>
</gene>
<feature type="transmembrane region" description="Helical" evidence="1">
    <location>
        <begin position="24"/>
        <end position="50"/>
    </location>
</feature>
<dbReference type="GO" id="GO:0005628">
    <property type="term" value="C:prospore membrane"/>
    <property type="evidence" value="ECO:0007669"/>
    <property type="project" value="TreeGrafter"/>
</dbReference>
<dbReference type="EMBL" id="JAGHQM010001010">
    <property type="protein sequence ID" value="KAH0556790.1"/>
    <property type="molecule type" value="Genomic_DNA"/>
</dbReference>
<keyword evidence="1" id="KW-1133">Transmembrane helix</keyword>
<dbReference type="Proteomes" id="UP000750711">
    <property type="component" value="Unassembled WGS sequence"/>
</dbReference>
<dbReference type="GO" id="GO:0005619">
    <property type="term" value="C:ascospore wall"/>
    <property type="evidence" value="ECO:0007669"/>
    <property type="project" value="TreeGrafter"/>
</dbReference>
<evidence type="ECO:0000256" key="1">
    <source>
        <dbReference type="SAM" id="Phobius"/>
    </source>
</evidence>
<sequence length="224" mass="24307">MAQSAPHDHDDGERQALLPHPRELIISASFIYPLKAYSPAHAIGFVYFFSHPFLYPLLRARLAPVVVLSIVVLGLLFAFAYLPQVALLTIFHGPLAWVNAAFLVLGEGAAIVALLFEAFFVDETLVDVFDATLINEGHLALLLPAREIHSSAADPVKQLGKHLTSAQFGTVALIFQLVPVLSMLFLITTAAGAAMWAADLENQRRKELAEGQQPVGPSHSDSHV</sequence>
<dbReference type="PANTHER" id="PTHR34292:SF1">
    <property type="entry name" value="OUTER SPORE WALL PROTEIN RRT8"/>
    <property type="match status" value="1"/>
</dbReference>
<comment type="caution">
    <text evidence="2">The sequence shown here is derived from an EMBL/GenBank/DDBJ whole genome shotgun (WGS) entry which is preliminary data.</text>
</comment>
<dbReference type="InterPro" id="IPR052786">
    <property type="entry name" value="Spore_wall_assembly"/>
</dbReference>
<name>A0A9P8L974_9PEZI</name>
<accession>A0A9P8L974</accession>
<keyword evidence="3" id="KW-1185">Reference proteome</keyword>
<dbReference type="AlphaFoldDB" id="A0A9P8L974"/>
<evidence type="ECO:0000313" key="3">
    <source>
        <dbReference type="Proteomes" id="UP000750711"/>
    </source>
</evidence>
<feature type="transmembrane region" description="Helical" evidence="1">
    <location>
        <begin position="94"/>
        <end position="116"/>
    </location>
</feature>
<reference evidence="2" key="1">
    <citation type="submission" date="2021-03" db="EMBL/GenBank/DDBJ databases">
        <title>Comparative genomics and phylogenomic investigation of the class Geoglossomycetes provide insights into ecological specialization and systematics.</title>
        <authorList>
            <person name="Melie T."/>
            <person name="Pirro S."/>
            <person name="Miller A.N."/>
            <person name="Quandt A."/>
        </authorList>
    </citation>
    <scope>NUCLEOTIDE SEQUENCE</scope>
    <source>
        <strain evidence="2">CAQ_001_2017</strain>
    </source>
</reference>
<dbReference type="PANTHER" id="PTHR34292">
    <property type="entry name" value="OUTER SPORE WALL PROTEIN LDS1"/>
    <property type="match status" value="1"/>
</dbReference>
<feature type="transmembrane region" description="Helical" evidence="1">
    <location>
        <begin position="62"/>
        <end position="82"/>
    </location>
</feature>
<organism evidence="2 3">
    <name type="scientific">Trichoglossum hirsutum</name>
    <dbReference type="NCBI Taxonomy" id="265104"/>
    <lineage>
        <taxon>Eukaryota</taxon>
        <taxon>Fungi</taxon>
        <taxon>Dikarya</taxon>
        <taxon>Ascomycota</taxon>
        <taxon>Pezizomycotina</taxon>
        <taxon>Geoglossomycetes</taxon>
        <taxon>Geoglossales</taxon>
        <taxon>Geoglossaceae</taxon>
        <taxon>Trichoglossum</taxon>
    </lineage>
</organism>
<keyword evidence="1" id="KW-0472">Membrane</keyword>
<proteinExistence type="predicted"/>
<keyword evidence="1" id="KW-0812">Transmembrane</keyword>
<feature type="transmembrane region" description="Helical" evidence="1">
    <location>
        <begin position="173"/>
        <end position="198"/>
    </location>
</feature>